<dbReference type="GO" id="GO:0010992">
    <property type="term" value="P:ubiquitin recycling"/>
    <property type="evidence" value="ECO:0007669"/>
    <property type="project" value="TreeGrafter"/>
</dbReference>
<dbReference type="EMBL" id="GL996527">
    <property type="protein sequence ID" value="EGV62250.1"/>
    <property type="molecule type" value="Genomic_DNA"/>
</dbReference>
<evidence type="ECO:0000256" key="4">
    <source>
        <dbReference type="ARBA" id="ARBA00022737"/>
    </source>
</evidence>
<dbReference type="InterPro" id="IPR011989">
    <property type="entry name" value="ARM-like"/>
</dbReference>
<evidence type="ECO:0000259" key="6">
    <source>
        <dbReference type="PROSITE" id="PS51394"/>
    </source>
</evidence>
<dbReference type="InterPro" id="IPR020472">
    <property type="entry name" value="WD40_PAC1"/>
</dbReference>
<dbReference type="PROSITE" id="PS50294">
    <property type="entry name" value="WD_REPEATS_REGION"/>
    <property type="match status" value="2"/>
</dbReference>
<dbReference type="GO" id="GO:0005634">
    <property type="term" value="C:nucleus"/>
    <property type="evidence" value="ECO:0007669"/>
    <property type="project" value="TreeGrafter"/>
</dbReference>
<dbReference type="PROSITE" id="PS51394">
    <property type="entry name" value="PFU"/>
    <property type="match status" value="1"/>
</dbReference>
<gene>
    <name evidence="8" type="ORF">CANTEDRAFT_108934</name>
</gene>
<dbReference type="Pfam" id="PF08324">
    <property type="entry name" value="PUL"/>
    <property type="match status" value="1"/>
</dbReference>
<feature type="domain" description="PUL" evidence="7">
    <location>
        <begin position="457"/>
        <end position="704"/>
    </location>
</feature>
<dbReference type="Proteomes" id="UP000000707">
    <property type="component" value="Unassembled WGS sequence"/>
</dbReference>
<dbReference type="eggNOG" id="KOG0301">
    <property type="taxonomic scope" value="Eukaryota"/>
</dbReference>
<dbReference type="KEGG" id="cten:18246071"/>
<dbReference type="GO" id="GO:0043130">
    <property type="term" value="F:ubiquitin binding"/>
    <property type="evidence" value="ECO:0007669"/>
    <property type="project" value="TreeGrafter"/>
</dbReference>
<keyword evidence="9" id="KW-1185">Reference proteome</keyword>
<feature type="repeat" description="WD" evidence="5">
    <location>
        <begin position="179"/>
        <end position="212"/>
    </location>
</feature>
<evidence type="ECO:0000259" key="7">
    <source>
        <dbReference type="PROSITE" id="PS51396"/>
    </source>
</evidence>
<name>G3B7D8_CANTC</name>
<evidence type="ECO:0000256" key="5">
    <source>
        <dbReference type="PROSITE-ProRule" id="PRU00221"/>
    </source>
</evidence>
<dbReference type="PROSITE" id="PS51396">
    <property type="entry name" value="PUL"/>
    <property type="match status" value="1"/>
</dbReference>
<proteinExistence type="predicted"/>
<keyword evidence="4" id="KW-0677">Repeat</keyword>
<reference evidence="8 9" key="1">
    <citation type="journal article" date="2011" name="Proc. Natl. Acad. Sci. U.S.A.">
        <title>Comparative genomics of xylose-fermenting fungi for enhanced biofuel production.</title>
        <authorList>
            <person name="Wohlbach D.J."/>
            <person name="Kuo A."/>
            <person name="Sato T.K."/>
            <person name="Potts K.M."/>
            <person name="Salamov A.A."/>
            <person name="LaButti K.M."/>
            <person name="Sun H."/>
            <person name="Clum A."/>
            <person name="Pangilinan J.L."/>
            <person name="Lindquist E.A."/>
            <person name="Lucas S."/>
            <person name="Lapidus A."/>
            <person name="Jin M."/>
            <person name="Gunawan C."/>
            <person name="Balan V."/>
            <person name="Dale B.E."/>
            <person name="Jeffries T.W."/>
            <person name="Zinkel R."/>
            <person name="Barry K.W."/>
            <person name="Grigoriev I.V."/>
            <person name="Gasch A.P."/>
        </authorList>
    </citation>
    <scope>NUCLEOTIDE SEQUENCE [LARGE SCALE GENOMIC DNA]</scope>
    <source>
        <strain evidence="9">ATCC 10573 / BCRC 21748 / CBS 615 / JCM 9827 / NBRC 10315 / NRRL Y-1498 / VKM Y-70</strain>
    </source>
</reference>
<dbReference type="SUPFAM" id="SSF50978">
    <property type="entry name" value="WD40 repeat-like"/>
    <property type="match status" value="1"/>
</dbReference>
<dbReference type="GO" id="GO:0005737">
    <property type="term" value="C:cytoplasm"/>
    <property type="evidence" value="ECO:0007669"/>
    <property type="project" value="UniProtKB-SubCell"/>
</dbReference>
<evidence type="ECO:0000256" key="2">
    <source>
        <dbReference type="ARBA" id="ARBA00022490"/>
    </source>
</evidence>
<feature type="domain" description="PFU" evidence="6">
    <location>
        <begin position="351"/>
        <end position="446"/>
    </location>
</feature>
<dbReference type="HOGENOM" id="CLU_011791_2_0_1"/>
<dbReference type="SMART" id="SM00320">
    <property type="entry name" value="WD40"/>
    <property type="match status" value="6"/>
</dbReference>
<dbReference type="PROSITE" id="PS50082">
    <property type="entry name" value="WD_REPEATS_2"/>
    <property type="match status" value="4"/>
</dbReference>
<evidence type="ECO:0008006" key="10">
    <source>
        <dbReference type="Google" id="ProtNLM"/>
    </source>
</evidence>
<dbReference type="Gene3D" id="1.25.10.10">
    <property type="entry name" value="Leucine-rich Repeat Variant"/>
    <property type="match status" value="1"/>
</dbReference>
<evidence type="ECO:0000313" key="8">
    <source>
        <dbReference type="EMBL" id="EGV62250.1"/>
    </source>
</evidence>
<sequence length="704" mass="77706">MVYKLSKTLIGHEQDVKDVATTPGDAVAPRVVSCSRDGTIRAWSLSDQSHSIVFHSSTNSFINAVCCLDDNLVASGGKDNVVFINSLDEPVNDVGIYNLIGHQNNICSLHHRHNKLISSSWDGTAKVWDLSTYECVLTLKSDTGMSVLDAVIVDDNRYLTCSADKYIRFWNGNSVTHIFKGHTDVVRKLLLLGDGTFASCSNDGTIKIWSLEGTLISTLSGHESFIYDLVALPNGLLVSAGEDRSVRIWKGQALLQAITLPCISNWCLTNVGNDIVVGSSDNSIRIFTSDPERYAAKEDLERFEESVKTSTIAEQSVDINKTDVPGYERLEVHGTEGQTVMVKSPVGVIEAYQWSNGQWNKIGDVVGSSASSDKKVHNGKEYDYVFDVDFEDGKPPLKLPYNAGDNTYTVANQFLADNELPASYVQDVVAFLEKNTQGVSLTETSDSVETKAQVSLSVLPVTQYIQFKDINSSQLNRGLTKFNDSQTHKLSSIPTNFDVSSSEAADMITNLVPQVFEWDESSYLVGFDLLRSLIGKLGISDILKNENLPELVQSFIEKGAASENPSVLMMFGRFLNNLVDSVLFMQIYADSEGDNVTFSSALFQLLDTLTQKKVDQHHKHYNQCITGFSTLIYNLSAVQVKQKVGSGDLAKYINDTNIEEANYRLLIALGNLKYIKAVATPLPSWAHKHSEPRFISLFNDINSL</sequence>
<comment type="subcellular location">
    <subcellularLocation>
        <location evidence="1">Cytoplasm</location>
    </subcellularLocation>
</comment>
<dbReference type="Pfam" id="PF09070">
    <property type="entry name" value="PFU"/>
    <property type="match status" value="1"/>
</dbReference>
<keyword evidence="3 5" id="KW-0853">WD repeat</keyword>
<dbReference type="InterPro" id="IPR015155">
    <property type="entry name" value="PFU"/>
</dbReference>
<keyword evidence="2" id="KW-0963">Cytoplasm</keyword>
<dbReference type="GO" id="GO:0043161">
    <property type="term" value="P:proteasome-mediated ubiquitin-dependent protein catabolic process"/>
    <property type="evidence" value="ECO:0007669"/>
    <property type="project" value="TreeGrafter"/>
</dbReference>
<dbReference type="STRING" id="590646.G3B7D8"/>
<feature type="repeat" description="WD" evidence="5">
    <location>
        <begin position="219"/>
        <end position="250"/>
    </location>
</feature>
<dbReference type="PANTHER" id="PTHR19849:SF0">
    <property type="entry name" value="PHOSPHOLIPASE A-2-ACTIVATING PROTEIN"/>
    <property type="match status" value="1"/>
</dbReference>
<dbReference type="InterPro" id="IPR019775">
    <property type="entry name" value="WD40_repeat_CS"/>
</dbReference>
<feature type="repeat" description="WD" evidence="5">
    <location>
        <begin position="99"/>
        <end position="138"/>
    </location>
</feature>
<feature type="repeat" description="WD" evidence="5">
    <location>
        <begin position="9"/>
        <end position="53"/>
    </location>
</feature>
<dbReference type="Pfam" id="PF00400">
    <property type="entry name" value="WD40"/>
    <property type="match status" value="5"/>
</dbReference>
<dbReference type="InterPro" id="IPR015943">
    <property type="entry name" value="WD40/YVTN_repeat-like_dom_sf"/>
</dbReference>
<dbReference type="OrthoDB" id="10265988at2759"/>
<dbReference type="InterPro" id="IPR001680">
    <property type="entry name" value="WD40_rpt"/>
</dbReference>
<dbReference type="CDD" id="cd00200">
    <property type="entry name" value="WD40"/>
    <property type="match status" value="1"/>
</dbReference>
<dbReference type="Gene3D" id="2.130.10.10">
    <property type="entry name" value="YVTN repeat-like/Quinoprotein amine dehydrogenase"/>
    <property type="match status" value="1"/>
</dbReference>
<dbReference type="PRINTS" id="PR00320">
    <property type="entry name" value="GPROTEINBRPT"/>
</dbReference>
<dbReference type="AlphaFoldDB" id="G3B7D8"/>
<evidence type="ECO:0000256" key="1">
    <source>
        <dbReference type="ARBA" id="ARBA00004496"/>
    </source>
</evidence>
<evidence type="ECO:0000256" key="3">
    <source>
        <dbReference type="ARBA" id="ARBA00022574"/>
    </source>
</evidence>
<evidence type="ECO:0000313" key="9">
    <source>
        <dbReference type="Proteomes" id="UP000000707"/>
    </source>
</evidence>
<dbReference type="Gene3D" id="3.10.20.870">
    <property type="entry name" value="PFU (PLAA family ubiquitin binding), C-terminal domain"/>
    <property type="match status" value="1"/>
</dbReference>
<dbReference type="PROSITE" id="PS00678">
    <property type="entry name" value="WD_REPEATS_1"/>
    <property type="match status" value="1"/>
</dbReference>
<dbReference type="PANTHER" id="PTHR19849">
    <property type="entry name" value="PHOSPHOLIPASE A-2-ACTIVATING PROTEIN"/>
    <property type="match status" value="1"/>
</dbReference>
<accession>G3B7D8</accession>
<dbReference type="InterPro" id="IPR013535">
    <property type="entry name" value="PUL_dom"/>
</dbReference>
<dbReference type="GeneID" id="18246071"/>
<organism evidence="9">
    <name type="scientific">Candida tenuis (strain ATCC 10573 / BCRC 21748 / CBS 615 / JCM 9827 / NBRC 10315 / NRRL Y-1498 / VKM Y-70)</name>
    <name type="common">Yeast</name>
    <name type="synonym">Yamadazyma tenuis</name>
    <dbReference type="NCBI Taxonomy" id="590646"/>
    <lineage>
        <taxon>Eukaryota</taxon>
        <taxon>Fungi</taxon>
        <taxon>Dikarya</taxon>
        <taxon>Ascomycota</taxon>
        <taxon>Saccharomycotina</taxon>
        <taxon>Pichiomycetes</taxon>
        <taxon>Debaryomycetaceae</taxon>
        <taxon>Yamadazyma</taxon>
    </lineage>
</organism>
<dbReference type="InterPro" id="IPR036322">
    <property type="entry name" value="WD40_repeat_dom_sf"/>
</dbReference>
<protein>
    <recommendedName>
        <fullName evidence="10">PFU-domain-containing protein</fullName>
    </recommendedName>
</protein>
<dbReference type="InterPro" id="IPR038122">
    <property type="entry name" value="PFU_sf"/>
</dbReference>